<sequence length="131" mass="15688">MDEKDAATRKEDPLDADERSNVLSFLLSKMFKQKSLSTKIEWWVQRGKSVEDVKENLGMTGVGLMKHKNYQIQKRYSERFEEYVMWKRLNSDVSTYQWWNDLGLNKMRYKRYAIAFDADKMSNVGFGFRYD</sequence>
<dbReference type="Proteomes" id="UP000704712">
    <property type="component" value="Unassembled WGS sequence"/>
</dbReference>
<evidence type="ECO:0008006" key="5">
    <source>
        <dbReference type="Google" id="ProtNLM"/>
    </source>
</evidence>
<name>A0A833S0D0_PHYIN</name>
<dbReference type="EMBL" id="WSZM01000253">
    <property type="protein sequence ID" value="KAF4036957.1"/>
    <property type="molecule type" value="Genomic_DNA"/>
</dbReference>
<dbReference type="Proteomes" id="UP000602510">
    <property type="component" value="Unassembled WGS sequence"/>
</dbReference>
<evidence type="ECO:0000313" key="1">
    <source>
        <dbReference type="EMBL" id="KAF4036957.1"/>
    </source>
</evidence>
<gene>
    <name evidence="1" type="ORF">GN244_ATG10939</name>
    <name evidence="3" type="ORF">GN958_ATG17665</name>
    <name evidence="2" type="ORF">GN958_ATG21487</name>
</gene>
<dbReference type="EMBL" id="JAACNO010002976">
    <property type="protein sequence ID" value="KAF4129223.1"/>
    <property type="molecule type" value="Genomic_DNA"/>
</dbReference>
<evidence type="ECO:0000313" key="3">
    <source>
        <dbReference type="EMBL" id="KAF4133142.1"/>
    </source>
</evidence>
<proteinExistence type="predicted"/>
<keyword evidence="4" id="KW-1185">Reference proteome</keyword>
<evidence type="ECO:0000313" key="2">
    <source>
        <dbReference type="EMBL" id="KAF4129223.1"/>
    </source>
</evidence>
<reference evidence="1" key="1">
    <citation type="submission" date="2020-04" db="EMBL/GenBank/DDBJ databases">
        <title>Hybrid Assembly of Korean Phytophthora infestans isolates.</title>
        <authorList>
            <person name="Prokchorchik M."/>
            <person name="Lee Y."/>
            <person name="Seo J."/>
            <person name="Cho J.-H."/>
            <person name="Park Y.-E."/>
            <person name="Jang D.-C."/>
            <person name="Im J.-S."/>
            <person name="Choi J.-G."/>
            <person name="Park H.-J."/>
            <person name="Lee G.-B."/>
            <person name="Lee Y.-G."/>
            <person name="Hong S.-Y."/>
            <person name="Cho K."/>
            <person name="Sohn K.H."/>
        </authorList>
    </citation>
    <scope>NUCLEOTIDE SEQUENCE</scope>
    <source>
        <strain evidence="1">KR_1_A1</strain>
        <strain evidence="2">KR_2_A2</strain>
    </source>
</reference>
<comment type="caution">
    <text evidence="1">The sequence shown here is derived from an EMBL/GenBank/DDBJ whole genome shotgun (WGS) entry which is preliminary data.</text>
</comment>
<dbReference type="EMBL" id="JAACNO010002449">
    <property type="protein sequence ID" value="KAF4133142.1"/>
    <property type="molecule type" value="Genomic_DNA"/>
</dbReference>
<protein>
    <recommendedName>
        <fullName evidence="5">RxLR effector protein</fullName>
    </recommendedName>
</protein>
<evidence type="ECO:0000313" key="4">
    <source>
        <dbReference type="Proteomes" id="UP000602510"/>
    </source>
</evidence>
<dbReference type="AlphaFoldDB" id="A0A833S0D0"/>
<organism evidence="1 4">
    <name type="scientific">Phytophthora infestans</name>
    <name type="common">Potato late blight agent</name>
    <name type="synonym">Botrytis infestans</name>
    <dbReference type="NCBI Taxonomy" id="4787"/>
    <lineage>
        <taxon>Eukaryota</taxon>
        <taxon>Sar</taxon>
        <taxon>Stramenopiles</taxon>
        <taxon>Oomycota</taxon>
        <taxon>Peronosporomycetes</taxon>
        <taxon>Peronosporales</taxon>
        <taxon>Peronosporaceae</taxon>
        <taxon>Phytophthora</taxon>
    </lineage>
</organism>
<accession>A0A833S0D0</accession>